<proteinExistence type="predicted"/>
<dbReference type="STRING" id="41427.A0A182ISA9"/>
<sequence length="229" mass="26287">MCDGFRRCDRATPTQEKSEALFFVAVAENGNCIRNATAYDPPRIIVPCCLALMVALVTCEGTAQDTKAEETQVEAKESQNVEKRGLHSSFGDFGHDFGGHDEHHHEHIKTVTIEKKVPVPYTVEKHVPYTVEKKVPYEVKVPIPQPYIVEKKVPVHYKEVKVPYTVEKAVPYEVKVPIDRPYPVYKEVKFSVEKEVPYPVKVPVHVPVHVHKEEHHEHHDHSYEHHDLH</sequence>
<evidence type="ECO:0000313" key="1">
    <source>
        <dbReference type="EnsemblMetazoa" id="AATE004551-PA.1"/>
    </source>
</evidence>
<dbReference type="EnsemblMetazoa" id="AATE004551-RA">
    <property type="protein sequence ID" value="AATE004551-PA.1"/>
    <property type="gene ID" value="AATE004551"/>
</dbReference>
<name>A0A182ISA9_ANOAO</name>
<reference evidence="1" key="1">
    <citation type="submission" date="2022-08" db="UniProtKB">
        <authorList>
            <consortium name="EnsemblMetazoa"/>
        </authorList>
    </citation>
    <scope>IDENTIFICATION</scope>
    <source>
        <strain evidence="1">EBRO</strain>
    </source>
</reference>
<dbReference type="VEuPathDB" id="VectorBase:AATE004551"/>
<dbReference type="PANTHER" id="PTHR47771">
    <property type="entry name" value="LD27203P-RELATED"/>
    <property type="match status" value="1"/>
</dbReference>
<organism evidence="1">
    <name type="scientific">Anopheles atroparvus</name>
    <name type="common">European mosquito</name>
    <dbReference type="NCBI Taxonomy" id="41427"/>
    <lineage>
        <taxon>Eukaryota</taxon>
        <taxon>Metazoa</taxon>
        <taxon>Ecdysozoa</taxon>
        <taxon>Arthropoda</taxon>
        <taxon>Hexapoda</taxon>
        <taxon>Insecta</taxon>
        <taxon>Pterygota</taxon>
        <taxon>Neoptera</taxon>
        <taxon>Endopterygota</taxon>
        <taxon>Diptera</taxon>
        <taxon>Nematocera</taxon>
        <taxon>Culicoidea</taxon>
        <taxon>Culicidae</taxon>
        <taxon>Anophelinae</taxon>
        <taxon>Anopheles</taxon>
    </lineage>
</organism>
<dbReference type="AlphaFoldDB" id="A0A182ISA9"/>
<dbReference type="PANTHER" id="PTHR47771:SF12">
    <property type="entry name" value="HL02234P-RELATED"/>
    <property type="match status" value="1"/>
</dbReference>
<accession>A0A182ISA9</accession>
<protein>
    <submittedName>
        <fullName evidence="1">Uncharacterized protein</fullName>
    </submittedName>
</protein>